<evidence type="ECO:0000313" key="2">
    <source>
        <dbReference type="Proteomes" id="UP000092643"/>
    </source>
</evidence>
<protein>
    <submittedName>
        <fullName evidence="1">Uncharacterized protein</fullName>
    </submittedName>
</protein>
<accession>A0A1A7PFZ7</accession>
<gene>
    <name evidence="1" type="ORF">QV03_02000</name>
</gene>
<organism evidence="1 2">
    <name type="scientific">Gallibacterium anatis</name>
    <dbReference type="NCBI Taxonomy" id="750"/>
    <lineage>
        <taxon>Bacteria</taxon>
        <taxon>Pseudomonadati</taxon>
        <taxon>Pseudomonadota</taxon>
        <taxon>Gammaproteobacteria</taxon>
        <taxon>Pasteurellales</taxon>
        <taxon>Pasteurellaceae</taxon>
        <taxon>Gallibacterium</taxon>
    </lineage>
</organism>
<dbReference type="EMBL" id="JTJO01000008">
    <property type="protein sequence ID" value="OBX00632.1"/>
    <property type="molecule type" value="Genomic_DNA"/>
</dbReference>
<evidence type="ECO:0000313" key="1">
    <source>
        <dbReference type="EMBL" id="OBX00632.1"/>
    </source>
</evidence>
<name>A0A1A7PFZ7_9PAST</name>
<proteinExistence type="predicted"/>
<sequence>MLIFRALLEKSVFLPPGKSDRNEEKQAFRVPFLFPHFLWASKENGVALWAKPKYQCKAQPQ</sequence>
<reference evidence="1 2" key="1">
    <citation type="submission" date="2014-11" db="EMBL/GenBank/DDBJ databases">
        <title>Pan-genome of Gallibacterium spp.</title>
        <authorList>
            <person name="Kudirkiene E."/>
            <person name="Bojesen A.M."/>
        </authorList>
    </citation>
    <scope>NUCLEOTIDE SEQUENCE [LARGE SCALE GENOMIC DNA]</scope>
    <source>
        <strain evidence="1 2">F 279</strain>
    </source>
</reference>
<comment type="caution">
    <text evidence="1">The sequence shown here is derived from an EMBL/GenBank/DDBJ whole genome shotgun (WGS) entry which is preliminary data.</text>
</comment>
<dbReference type="Proteomes" id="UP000092643">
    <property type="component" value="Unassembled WGS sequence"/>
</dbReference>
<dbReference type="AlphaFoldDB" id="A0A1A7PFZ7"/>